<dbReference type="GeneID" id="43675548"/>
<dbReference type="AlphaFoldDB" id="A0A5N6HJU4"/>
<sequence length="82" mass="9517">MVLDCLVMVSRGWLVRKFLPRNLDLRYWKPDLKDQLTYAANTSRVVLLCPMYTIGCLCAGQFSLAVMCPSRLFILLSLWWTT</sequence>
<protein>
    <submittedName>
        <fullName evidence="1">Uncharacterized protein</fullName>
    </submittedName>
</protein>
<evidence type="ECO:0000313" key="1">
    <source>
        <dbReference type="EMBL" id="KAE8397521.1"/>
    </source>
</evidence>
<reference evidence="1 2" key="1">
    <citation type="submission" date="2019-04" db="EMBL/GenBank/DDBJ databases">
        <authorList>
            <consortium name="DOE Joint Genome Institute"/>
            <person name="Mondo S."/>
            <person name="Kjaerbolling I."/>
            <person name="Vesth T."/>
            <person name="Frisvad J.C."/>
            <person name="Nybo J.L."/>
            <person name="Theobald S."/>
            <person name="Kildgaard S."/>
            <person name="Isbrandt T."/>
            <person name="Kuo A."/>
            <person name="Sato A."/>
            <person name="Lyhne E.K."/>
            <person name="Kogle M.E."/>
            <person name="Wiebenga A."/>
            <person name="Kun R.S."/>
            <person name="Lubbers R.J."/>
            <person name="Makela M.R."/>
            <person name="Barry K."/>
            <person name="Chovatia M."/>
            <person name="Clum A."/>
            <person name="Daum C."/>
            <person name="Haridas S."/>
            <person name="He G."/>
            <person name="LaButti K."/>
            <person name="Lipzen A."/>
            <person name="Riley R."/>
            <person name="Salamov A."/>
            <person name="Simmons B.A."/>
            <person name="Magnuson J.K."/>
            <person name="Henrissat B."/>
            <person name="Mortensen U.H."/>
            <person name="Larsen T.O."/>
            <person name="Devries R.P."/>
            <person name="Grigoriev I.V."/>
            <person name="Machida M."/>
            <person name="Baker S.E."/>
            <person name="Andersen M.R."/>
            <person name="Cantor M.N."/>
            <person name="Hua S.X."/>
        </authorList>
    </citation>
    <scope>NUCLEOTIDE SEQUENCE [LARGE SCALE GENOMIC DNA]</scope>
    <source>
        <strain evidence="1 2">CBS 119388</strain>
    </source>
</reference>
<dbReference type="EMBL" id="ML736890">
    <property type="protein sequence ID" value="KAE8397521.1"/>
    <property type="molecule type" value="Genomic_DNA"/>
</dbReference>
<evidence type="ECO:0000313" key="2">
    <source>
        <dbReference type="Proteomes" id="UP000325579"/>
    </source>
</evidence>
<proteinExistence type="predicted"/>
<keyword evidence="2" id="KW-1185">Reference proteome</keyword>
<organism evidence="1 2">
    <name type="scientific">Aspergillus pseudonomiae</name>
    <dbReference type="NCBI Taxonomy" id="1506151"/>
    <lineage>
        <taxon>Eukaryota</taxon>
        <taxon>Fungi</taxon>
        <taxon>Dikarya</taxon>
        <taxon>Ascomycota</taxon>
        <taxon>Pezizomycotina</taxon>
        <taxon>Eurotiomycetes</taxon>
        <taxon>Eurotiomycetidae</taxon>
        <taxon>Eurotiales</taxon>
        <taxon>Aspergillaceae</taxon>
        <taxon>Aspergillus</taxon>
        <taxon>Aspergillus subgen. Circumdati</taxon>
    </lineage>
</organism>
<dbReference type="Proteomes" id="UP000325579">
    <property type="component" value="Unassembled WGS sequence"/>
</dbReference>
<accession>A0A5N7CTJ0</accession>
<gene>
    <name evidence="1" type="ORF">BDV37DRAFT_55216</name>
</gene>
<accession>A0A5N6HJU4</accession>
<dbReference type="RefSeq" id="XP_031934840.1">
    <property type="nucleotide sequence ID" value="XM_032090857.1"/>
</dbReference>
<name>A0A5N6HJU4_9EURO</name>